<gene>
    <name evidence="2" type="ORF">CORC01_05612</name>
</gene>
<organism evidence="2 3">
    <name type="scientific">Colletotrichum orchidophilum</name>
    <dbReference type="NCBI Taxonomy" id="1209926"/>
    <lineage>
        <taxon>Eukaryota</taxon>
        <taxon>Fungi</taxon>
        <taxon>Dikarya</taxon>
        <taxon>Ascomycota</taxon>
        <taxon>Pezizomycotina</taxon>
        <taxon>Sordariomycetes</taxon>
        <taxon>Hypocreomycetidae</taxon>
        <taxon>Glomerellales</taxon>
        <taxon>Glomerellaceae</taxon>
        <taxon>Colletotrichum</taxon>
    </lineage>
</organism>
<dbReference type="GeneID" id="34558764"/>
<comment type="caution">
    <text evidence="2">The sequence shown here is derived from an EMBL/GenBank/DDBJ whole genome shotgun (WGS) entry which is preliminary data.</text>
</comment>
<dbReference type="Proteomes" id="UP000176998">
    <property type="component" value="Unassembled WGS sequence"/>
</dbReference>
<feature type="signal peptide" evidence="1">
    <location>
        <begin position="1"/>
        <end position="18"/>
    </location>
</feature>
<keyword evidence="3" id="KW-1185">Reference proteome</keyword>
<evidence type="ECO:0000313" key="3">
    <source>
        <dbReference type="Proteomes" id="UP000176998"/>
    </source>
</evidence>
<dbReference type="RefSeq" id="XP_022476268.1">
    <property type="nucleotide sequence ID" value="XM_022617254.1"/>
</dbReference>
<dbReference type="EMBL" id="MJBS01000039">
    <property type="protein sequence ID" value="OHE99119.1"/>
    <property type="molecule type" value="Genomic_DNA"/>
</dbReference>
<feature type="chain" id="PRO_5009602718" evidence="1">
    <location>
        <begin position="19"/>
        <end position="74"/>
    </location>
</feature>
<name>A0A1G4BCG7_9PEZI</name>
<reference evidence="2 3" key="1">
    <citation type="submission" date="2016-09" db="EMBL/GenBank/DDBJ databases">
        <authorList>
            <person name="Capua I."/>
            <person name="De Benedictis P."/>
            <person name="Joannis T."/>
            <person name="Lombin L.H."/>
            <person name="Cattoli G."/>
        </authorList>
    </citation>
    <scope>NUCLEOTIDE SEQUENCE [LARGE SCALE GENOMIC DNA]</scope>
    <source>
        <strain evidence="2 3">IMI 309357</strain>
    </source>
</reference>
<proteinExistence type="predicted"/>
<sequence>MRSVAATVLLAAANVMSAQDTVGFVLAFSLGPTQSCIREATTTLILPLVPSPHVQALAVSSIDPKANCGASVGQ</sequence>
<dbReference type="AlphaFoldDB" id="A0A1G4BCG7"/>
<protein>
    <submittedName>
        <fullName evidence="2">Uncharacterized protein</fullName>
    </submittedName>
</protein>
<evidence type="ECO:0000256" key="1">
    <source>
        <dbReference type="SAM" id="SignalP"/>
    </source>
</evidence>
<accession>A0A1G4BCG7</accession>
<evidence type="ECO:0000313" key="2">
    <source>
        <dbReference type="EMBL" id="OHE99119.1"/>
    </source>
</evidence>
<keyword evidence="1" id="KW-0732">Signal</keyword>
<dbReference type="OrthoDB" id="5086500at2759"/>